<dbReference type="PROSITE" id="PS51900">
    <property type="entry name" value="CB"/>
    <property type="match status" value="1"/>
</dbReference>
<dbReference type="GO" id="GO:0003677">
    <property type="term" value="F:DNA binding"/>
    <property type="evidence" value="ECO:0007669"/>
    <property type="project" value="UniProtKB-UniRule"/>
</dbReference>
<dbReference type="Gene3D" id="3.30.160.390">
    <property type="entry name" value="Integrase, DNA-binding domain"/>
    <property type="match status" value="1"/>
</dbReference>
<dbReference type="InterPro" id="IPR044068">
    <property type="entry name" value="CB"/>
</dbReference>
<sequence>MSGLTAIKAKALKEPGRYTDSRGLMLYVKESGSKSWVLRLTVNGKRRDIGLGSFEDVTLADARSKADELRAIARSGKDPLREKEEQKAESQPLTFREAAEAFHEERKAGWRNTKHRAQWLSSLEAYAYPFIGDLPVADVDGPAIRDLLAKIWLSKPETAQRVKQRVGAVLDWA</sequence>
<feature type="compositionally biased region" description="Basic and acidic residues" evidence="5">
    <location>
        <begin position="74"/>
        <end position="88"/>
    </location>
</feature>
<keyword evidence="2" id="KW-0229">DNA integration</keyword>
<organism evidence="7 8">
    <name type="scientific">Tsuneonella aeria</name>
    <dbReference type="NCBI Taxonomy" id="1837929"/>
    <lineage>
        <taxon>Bacteria</taxon>
        <taxon>Pseudomonadati</taxon>
        <taxon>Pseudomonadota</taxon>
        <taxon>Alphaproteobacteria</taxon>
        <taxon>Sphingomonadales</taxon>
        <taxon>Erythrobacteraceae</taxon>
        <taxon>Tsuneonella</taxon>
    </lineage>
</organism>
<protein>
    <submittedName>
        <fullName evidence="7">Integrase arm-type DNA-binding domain-containing protein</fullName>
    </submittedName>
</protein>
<dbReference type="OrthoDB" id="7388552at2"/>
<dbReference type="InterPro" id="IPR011010">
    <property type="entry name" value="DNA_brk_join_enz"/>
</dbReference>
<dbReference type="Gene3D" id="1.10.150.130">
    <property type="match status" value="1"/>
</dbReference>
<dbReference type="InterPro" id="IPR010998">
    <property type="entry name" value="Integrase_recombinase_N"/>
</dbReference>
<evidence type="ECO:0000313" key="7">
    <source>
        <dbReference type="EMBL" id="MXO76112.1"/>
    </source>
</evidence>
<evidence type="ECO:0000256" key="2">
    <source>
        <dbReference type="ARBA" id="ARBA00022908"/>
    </source>
</evidence>
<dbReference type="Pfam" id="PF22022">
    <property type="entry name" value="Phage_int_M"/>
    <property type="match status" value="1"/>
</dbReference>
<dbReference type="PANTHER" id="PTHR30629">
    <property type="entry name" value="PROPHAGE INTEGRASE"/>
    <property type="match status" value="1"/>
</dbReference>
<reference evidence="7 8" key="1">
    <citation type="submission" date="2019-12" db="EMBL/GenBank/DDBJ databases">
        <title>Genomic-based taxomic classification of the family Erythrobacteraceae.</title>
        <authorList>
            <person name="Xu L."/>
        </authorList>
    </citation>
    <scope>NUCLEOTIDE SEQUENCE [LARGE SCALE GENOMIC DNA]</scope>
    <source>
        <strain evidence="7 8">100921-2</strain>
    </source>
</reference>
<accession>A0A6I4TFM9</accession>
<dbReference type="EMBL" id="WTZA01000002">
    <property type="protein sequence ID" value="MXO76112.1"/>
    <property type="molecule type" value="Genomic_DNA"/>
</dbReference>
<dbReference type="Proteomes" id="UP000439522">
    <property type="component" value="Unassembled WGS sequence"/>
</dbReference>
<evidence type="ECO:0000259" key="6">
    <source>
        <dbReference type="PROSITE" id="PS51900"/>
    </source>
</evidence>
<dbReference type="InterPro" id="IPR025166">
    <property type="entry name" value="Integrase_DNA_bind_dom"/>
</dbReference>
<dbReference type="SUPFAM" id="SSF56349">
    <property type="entry name" value="DNA breaking-rejoining enzymes"/>
    <property type="match status" value="1"/>
</dbReference>
<keyword evidence="3 4" id="KW-0238">DNA-binding</keyword>
<dbReference type="AlphaFoldDB" id="A0A6I4TFM9"/>
<comment type="caution">
    <text evidence="7">The sequence shown here is derived from an EMBL/GenBank/DDBJ whole genome shotgun (WGS) entry which is preliminary data.</text>
</comment>
<dbReference type="InterPro" id="IPR038488">
    <property type="entry name" value="Integrase_DNA-bd_sf"/>
</dbReference>
<dbReference type="RefSeq" id="WP_160611931.1">
    <property type="nucleotide sequence ID" value="NZ_WTZA01000002.1"/>
</dbReference>
<evidence type="ECO:0000256" key="4">
    <source>
        <dbReference type="PROSITE-ProRule" id="PRU01248"/>
    </source>
</evidence>
<feature type="region of interest" description="Disordered" evidence="5">
    <location>
        <begin position="74"/>
        <end position="94"/>
    </location>
</feature>
<evidence type="ECO:0000256" key="5">
    <source>
        <dbReference type="SAM" id="MobiDB-lite"/>
    </source>
</evidence>
<proteinExistence type="inferred from homology"/>
<name>A0A6I4TFM9_9SPHN</name>
<dbReference type="InterPro" id="IPR053876">
    <property type="entry name" value="Phage_int_M"/>
</dbReference>
<evidence type="ECO:0000256" key="3">
    <source>
        <dbReference type="ARBA" id="ARBA00023125"/>
    </source>
</evidence>
<feature type="domain" description="Core-binding (CB)" evidence="6">
    <location>
        <begin position="93"/>
        <end position="173"/>
    </location>
</feature>
<dbReference type="InterPro" id="IPR050808">
    <property type="entry name" value="Phage_Integrase"/>
</dbReference>
<dbReference type="PANTHER" id="PTHR30629:SF2">
    <property type="entry name" value="PROPHAGE INTEGRASE INTS-RELATED"/>
    <property type="match status" value="1"/>
</dbReference>
<keyword evidence="8" id="KW-1185">Reference proteome</keyword>
<comment type="similarity">
    <text evidence="1">Belongs to the 'phage' integrase family.</text>
</comment>
<gene>
    <name evidence="7" type="ORF">GRI40_12895</name>
</gene>
<evidence type="ECO:0000313" key="8">
    <source>
        <dbReference type="Proteomes" id="UP000439522"/>
    </source>
</evidence>
<dbReference type="Pfam" id="PF13356">
    <property type="entry name" value="Arm-DNA-bind_3"/>
    <property type="match status" value="1"/>
</dbReference>
<dbReference type="GO" id="GO:0015074">
    <property type="term" value="P:DNA integration"/>
    <property type="evidence" value="ECO:0007669"/>
    <property type="project" value="UniProtKB-KW"/>
</dbReference>
<evidence type="ECO:0000256" key="1">
    <source>
        <dbReference type="ARBA" id="ARBA00008857"/>
    </source>
</evidence>